<gene>
    <name evidence="1" type="ORF">Poly24_27330</name>
</gene>
<dbReference type="Proteomes" id="UP000315082">
    <property type="component" value="Chromosome"/>
</dbReference>
<proteinExistence type="predicted"/>
<reference evidence="1 2" key="1">
    <citation type="submission" date="2019-02" db="EMBL/GenBank/DDBJ databases">
        <title>Deep-cultivation of Planctomycetes and their phenomic and genomic characterization uncovers novel biology.</title>
        <authorList>
            <person name="Wiegand S."/>
            <person name="Jogler M."/>
            <person name="Boedeker C."/>
            <person name="Pinto D."/>
            <person name="Vollmers J."/>
            <person name="Rivas-Marin E."/>
            <person name="Kohn T."/>
            <person name="Peeters S.H."/>
            <person name="Heuer A."/>
            <person name="Rast P."/>
            <person name="Oberbeckmann S."/>
            <person name="Bunk B."/>
            <person name="Jeske O."/>
            <person name="Meyerdierks A."/>
            <person name="Storesund J.E."/>
            <person name="Kallscheuer N."/>
            <person name="Luecker S."/>
            <person name="Lage O.M."/>
            <person name="Pohl T."/>
            <person name="Merkel B.J."/>
            <person name="Hornburger P."/>
            <person name="Mueller R.-W."/>
            <person name="Bruemmer F."/>
            <person name="Labrenz M."/>
            <person name="Spormann A.M."/>
            <person name="Op den Camp H."/>
            <person name="Overmann J."/>
            <person name="Amann R."/>
            <person name="Jetten M.S.M."/>
            <person name="Mascher T."/>
            <person name="Medema M.H."/>
            <person name="Devos D.P."/>
            <person name="Kaster A.-K."/>
            <person name="Ovreas L."/>
            <person name="Rohde M."/>
            <person name="Galperin M.Y."/>
            <person name="Jogler C."/>
        </authorList>
    </citation>
    <scope>NUCLEOTIDE SEQUENCE [LARGE SCALE GENOMIC DNA]</scope>
    <source>
        <strain evidence="1 2">Poly24</strain>
    </source>
</reference>
<sequence>MAKKTATKKLTYKEAINCPVAETLRAKVGKPRILTLGELAKAVDGLPSTKAIFGQLSSTSVKPKKLSNAKSLKADLEQFAELSPDTPAYTLMKSKGEAYSAWPIIWAGENNSKFIIVGYHDPVRFGFPSESTGVISIGPDKPWTTQDREFGVGLAFEPPKKGKSGCKVIMEPMGERLTGRQLTSRYGSSWRKVLKGSFQLFGPEGKNTIYRFQKPLPLPEEFESLLRKKCTKTVLKWVEEAFSIIEELGSDLRDAFENTPESLQESDVGMARDEAATILEELAYEKPAIPETLKRKKVFVPPPKRLKSRRDQANEAADILEAVNQEVSKHGDLCEAQEFKKFTSQIEDTVSNLEDVEFPGMFG</sequence>
<protein>
    <submittedName>
        <fullName evidence="1">Uncharacterized protein</fullName>
    </submittedName>
</protein>
<keyword evidence="2" id="KW-1185">Reference proteome</keyword>
<evidence type="ECO:0000313" key="1">
    <source>
        <dbReference type="EMBL" id="QDV69019.1"/>
    </source>
</evidence>
<dbReference type="AlphaFoldDB" id="A0A518JTZ7"/>
<accession>A0A518JTZ7</accession>
<dbReference type="KEGG" id="rcf:Poly24_27330"/>
<dbReference type="EMBL" id="CP036348">
    <property type="protein sequence ID" value="QDV69019.1"/>
    <property type="molecule type" value="Genomic_DNA"/>
</dbReference>
<organism evidence="1 2">
    <name type="scientific">Rosistilla carotiformis</name>
    <dbReference type="NCBI Taxonomy" id="2528017"/>
    <lineage>
        <taxon>Bacteria</taxon>
        <taxon>Pseudomonadati</taxon>
        <taxon>Planctomycetota</taxon>
        <taxon>Planctomycetia</taxon>
        <taxon>Pirellulales</taxon>
        <taxon>Pirellulaceae</taxon>
        <taxon>Rosistilla</taxon>
    </lineage>
</organism>
<name>A0A518JTZ7_9BACT</name>
<dbReference type="RefSeq" id="WP_145095827.1">
    <property type="nucleotide sequence ID" value="NZ_CP036348.1"/>
</dbReference>
<evidence type="ECO:0000313" key="2">
    <source>
        <dbReference type="Proteomes" id="UP000315082"/>
    </source>
</evidence>